<keyword evidence="2" id="KW-1185">Reference proteome</keyword>
<dbReference type="Proteomes" id="UP000308901">
    <property type="component" value="Unassembled WGS sequence"/>
</dbReference>
<dbReference type="GO" id="GO:0030973">
    <property type="term" value="F:molybdate ion binding"/>
    <property type="evidence" value="ECO:0007669"/>
    <property type="project" value="TreeGrafter"/>
</dbReference>
<accession>A0A5R8Y0T3</accession>
<evidence type="ECO:0000313" key="2">
    <source>
        <dbReference type="Proteomes" id="UP000308901"/>
    </source>
</evidence>
<dbReference type="PANTHER" id="PTHR30632:SF0">
    <property type="entry name" value="SULFATE-BINDING PROTEIN"/>
    <property type="match status" value="1"/>
</dbReference>
<proteinExistence type="predicted"/>
<comment type="caution">
    <text evidence="1">The sequence shown here is derived from an EMBL/GenBank/DDBJ whole genome shotgun (WGS) entry which is preliminary data.</text>
</comment>
<dbReference type="GO" id="GO:0015689">
    <property type="term" value="P:molybdate ion transport"/>
    <property type="evidence" value="ECO:0007669"/>
    <property type="project" value="TreeGrafter"/>
</dbReference>
<dbReference type="Gene3D" id="3.40.190.10">
    <property type="entry name" value="Periplasmic binding protein-like II"/>
    <property type="match status" value="2"/>
</dbReference>
<dbReference type="RefSeq" id="WP_138152372.1">
    <property type="nucleotide sequence ID" value="NZ_VANU01000003.1"/>
</dbReference>
<dbReference type="OrthoDB" id="9786399at2"/>
<organism evidence="1 2">
    <name type="scientific">Arcobacter arenosus</name>
    <dbReference type="NCBI Taxonomy" id="2576037"/>
    <lineage>
        <taxon>Bacteria</taxon>
        <taxon>Pseudomonadati</taxon>
        <taxon>Campylobacterota</taxon>
        <taxon>Epsilonproteobacteria</taxon>
        <taxon>Campylobacterales</taxon>
        <taxon>Arcobacteraceae</taxon>
        <taxon>Arcobacter</taxon>
    </lineage>
</organism>
<sequence>MQYRIILSFILTFLFINNLFAQKPTLIFYCGITMVKPITEMAKIIEKKHNCIIKISQGGSKDLYDSIKYSKKGDLYLPGSQSYRTNNLKDGLLGDFVEIGFNKAAIFVKKGNPLKVSSLNDFSSEEYASVLCDPESGSVGKMTKNIFINFKDIHFYEEVLDNTVEIGTDSRNLNKALIDNRADISINWRATSFWKENKKYIDIIEIDDKYAPKKRLIISLLKFSKNKKIAKDFMNFAISKEGQKIMKKYGFLK</sequence>
<evidence type="ECO:0000313" key="1">
    <source>
        <dbReference type="EMBL" id="TLP38378.1"/>
    </source>
</evidence>
<dbReference type="AlphaFoldDB" id="A0A5R8Y0T3"/>
<dbReference type="InterPro" id="IPR050682">
    <property type="entry name" value="ModA/WtpA"/>
</dbReference>
<gene>
    <name evidence="1" type="ORF">FDK22_07855</name>
</gene>
<dbReference type="Pfam" id="PF13531">
    <property type="entry name" value="SBP_bac_11"/>
    <property type="match status" value="1"/>
</dbReference>
<dbReference type="PANTHER" id="PTHR30632">
    <property type="entry name" value="MOLYBDATE-BINDING PERIPLASMIC PROTEIN"/>
    <property type="match status" value="1"/>
</dbReference>
<reference evidence="1 2" key="1">
    <citation type="submission" date="2019-05" db="EMBL/GenBank/DDBJ databases">
        <title>Arcobacter sp. nov., isolated from sea sediment.</title>
        <authorList>
            <person name="Kim W."/>
        </authorList>
    </citation>
    <scope>NUCLEOTIDE SEQUENCE [LARGE SCALE GENOMIC DNA]</scope>
    <source>
        <strain evidence="1 2">CAU 1517</strain>
    </source>
</reference>
<name>A0A5R8Y0T3_9BACT</name>
<dbReference type="EMBL" id="VANU01000003">
    <property type="protein sequence ID" value="TLP38378.1"/>
    <property type="molecule type" value="Genomic_DNA"/>
</dbReference>
<protein>
    <submittedName>
        <fullName evidence="1">ABC transporter substrate-binding protein</fullName>
    </submittedName>
</protein>
<dbReference type="SUPFAM" id="SSF53850">
    <property type="entry name" value="Periplasmic binding protein-like II"/>
    <property type="match status" value="1"/>
</dbReference>